<dbReference type="eggNOG" id="KOG0117">
    <property type="taxonomic scope" value="Eukaryota"/>
</dbReference>
<evidence type="ECO:0000256" key="2">
    <source>
        <dbReference type="PROSITE-ProRule" id="PRU00176"/>
    </source>
</evidence>
<sequence>MVFMFRQCCRNNRQNTYLHLNLLLEEFKVACVRNLPHDFTEEKLQEVFEVHGPIQRSDMKILEDYAYVRIDNRDDAVHALDALDGYDFYGATLQISLAKANCVAKWTSLF</sequence>
<evidence type="ECO:0000313" key="5">
    <source>
        <dbReference type="Proteomes" id="UP000000305"/>
    </source>
</evidence>
<protein>
    <recommendedName>
        <fullName evidence="3">RRM domain-containing protein</fullName>
    </recommendedName>
</protein>
<evidence type="ECO:0000259" key="3">
    <source>
        <dbReference type="PROSITE" id="PS50102"/>
    </source>
</evidence>
<dbReference type="PROSITE" id="PS50102">
    <property type="entry name" value="RRM"/>
    <property type="match status" value="1"/>
</dbReference>
<dbReference type="GO" id="GO:0003723">
    <property type="term" value="F:RNA binding"/>
    <property type="evidence" value="ECO:0007669"/>
    <property type="project" value="UniProtKB-UniRule"/>
</dbReference>
<dbReference type="SUPFAM" id="SSF54928">
    <property type="entry name" value="RNA-binding domain, RBD"/>
    <property type="match status" value="1"/>
</dbReference>
<dbReference type="HOGENOM" id="CLU_2173500_0_0_1"/>
<dbReference type="InterPro" id="IPR012677">
    <property type="entry name" value="Nucleotide-bd_a/b_plait_sf"/>
</dbReference>
<feature type="domain" description="RRM" evidence="3">
    <location>
        <begin position="28"/>
        <end position="100"/>
    </location>
</feature>
<dbReference type="InParanoid" id="E9HE73"/>
<name>E9HE73_DAPPU</name>
<dbReference type="SMART" id="SM00360">
    <property type="entry name" value="RRM"/>
    <property type="match status" value="1"/>
</dbReference>
<dbReference type="InterPro" id="IPR035979">
    <property type="entry name" value="RBD_domain_sf"/>
</dbReference>
<keyword evidence="5" id="KW-1185">Reference proteome</keyword>
<reference evidence="4 5" key="1">
    <citation type="journal article" date="2011" name="Science">
        <title>The ecoresponsive genome of Daphnia pulex.</title>
        <authorList>
            <person name="Colbourne J.K."/>
            <person name="Pfrender M.E."/>
            <person name="Gilbert D."/>
            <person name="Thomas W.K."/>
            <person name="Tucker A."/>
            <person name="Oakley T.H."/>
            <person name="Tokishita S."/>
            <person name="Aerts A."/>
            <person name="Arnold G.J."/>
            <person name="Basu M.K."/>
            <person name="Bauer D.J."/>
            <person name="Caceres C.E."/>
            <person name="Carmel L."/>
            <person name="Casola C."/>
            <person name="Choi J.H."/>
            <person name="Detter J.C."/>
            <person name="Dong Q."/>
            <person name="Dusheyko S."/>
            <person name="Eads B.D."/>
            <person name="Frohlich T."/>
            <person name="Geiler-Samerotte K.A."/>
            <person name="Gerlach D."/>
            <person name="Hatcher P."/>
            <person name="Jogdeo S."/>
            <person name="Krijgsveld J."/>
            <person name="Kriventseva E.V."/>
            <person name="Kultz D."/>
            <person name="Laforsch C."/>
            <person name="Lindquist E."/>
            <person name="Lopez J."/>
            <person name="Manak J.R."/>
            <person name="Muller J."/>
            <person name="Pangilinan J."/>
            <person name="Patwardhan R.P."/>
            <person name="Pitluck S."/>
            <person name="Pritham E.J."/>
            <person name="Rechtsteiner A."/>
            <person name="Rho M."/>
            <person name="Rogozin I.B."/>
            <person name="Sakarya O."/>
            <person name="Salamov A."/>
            <person name="Schaack S."/>
            <person name="Shapiro H."/>
            <person name="Shiga Y."/>
            <person name="Skalitzky C."/>
            <person name="Smith Z."/>
            <person name="Souvorov A."/>
            <person name="Sung W."/>
            <person name="Tang Z."/>
            <person name="Tsuchiya D."/>
            <person name="Tu H."/>
            <person name="Vos H."/>
            <person name="Wang M."/>
            <person name="Wolf Y.I."/>
            <person name="Yamagata H."/>
            <person name="Yamada T."/>
            <person name="Ye Y."/>
            <person name="Shaw J.R."/>
            <person name="Andrews J."/>
            <person name="Crease T.J."/>
            <person name="Tang H."/>
            <person name="Lucas S.M."/>
            <person name="Robertson H.M."/>
            <person name="Bork P."/>
            <person name="Koonin E.V."/>
            <person name="Zdobnov E.M."/>
            <person name="Grigoriev I.V."/>
            <person name="Lynch M."/>
            <person name="Boore J.L."/>
        </authorList>
    </citation>
    <scope>NUCLEOTIDE SEQUENCE [LARGE SCALE GENOMIC DNA]</scope>
</reference>
<dbReference type="InterPro" id="IPR000504">
    <property type="entry name" value="RRM_dom"/>
</dbReference>
<evidence type="ECO:0000256" key="1">
    <source>
        <dbReference type="ARBA" id="ARBA00022884"/>
    </source>
</evidence>
<keyword evidence="1 2" id="KW-0694">RNA-binding</keyword>
<dbReference type="KEGG" id="dpx:DAPPUDRAFT_328608"/>
<accession>E9HE73</accession>
<dbReference type="Gene3D" id="3.30.70.330">
    <property type="match status" value="1"/>
</dbReference>
<dbReference type="PhylomeDB" id="E9HE73"/>
<dbReference type="STRING" id="6669.E9HE73"/>
<dbReference type="OrthoDB" id="3800936at2759"/>
<evidence type="ECO:0000313" key="4">
    <source>
        <dbReference type="EMBL" id="EFX69965.1"/>
    </source>
</evidence>
<dbReference type="AlphaFoldDB" id="E9HE73"/>
<dbReference type="Proteomes" id="UP000000305">
    <property type="component" value="Unassembled WGS sequence"/>
</dbReference>
<dbReference type="PANTHER" id="PTHR21245">
    <property type="entry name" value="HETEROGENEOUS NUCLEAR RIBONUCLEOPROTEIN"/>
    <property type="match status" value="1"/>
</dbReference>
<dbReference type="EMBL" id="GL732627">
    <property type="protein sequence ID" value="EFX69965.1"/>
    <property type="molecule type" value="Genomic_DNA"/>
</dbReference>
<proteinExistence type="predicted"/>
<dbReference type="Pfam" id="PF00076">
    <property type="entry name" value="RRM_1"/>
    <property type="match status" value="1"/>
</dbReference>
<organism evidence="4 5">
    <name type="scientific">Daphnia pulex</name>
    <name type="common">Water flea</name>
    <dbReference type="NCBI Taxonomy" id="6669"/>
    <lineage>
        <taxon>Eukaryota</taxon>
        <taxon>Metazoa</taxon>
        <taxon>Ecdysozoa</taxon>
        <taxon>Arthropoda</taxon>
        <taxon>Crustacea</taxon>
        <taxon>Branchiopoda</taxon>
        <taxon>Diplostraca</taxon>
        <taxon>Cladocera</taxon>
        <taxon>Anomopoda</taxon>
        <taxon>Daphniidae</taxon>
        <taxon>Daphnia</taxon>
    </lineage>
</organism>
<gene>
    <name evidence="4" type="ORF">DAPPUDRAFT_328608</name>
</gene>